<dbReference type="InterPro" id="IPR036188">
    <property type="entry name" value="FAD/NAD-bd_sf"/>
</dbReference>
<dbReference type="Gene3D" id="3.50.50.60">
    <property type="entry name" value="FAD/NAD(P)-binding domain"/>
    <property type="match status" value="1"/>
</dbReference>
<evidence type="ECO:0000256" key="1">
    <source>
        <dbReference type="ARBA" id="ARBA00001974"/>
    </source>
</evidence>
<evidence type="ECO:0000313" key="3">
    <source>
        <dbReference type="EMBL" id="KEF52946.1"/>
    </source>
</evidence>
<dbReference type="AlphaFoldDB" id="A0A072NZB0"/>
<reference evidence="3 4" key="1">
    <citation type="submission" date="2013-03" db="EMBL/GenBank/DDBJ databases">
        <title>The Genome Sequence of Exophiala aquamarina CBS 119918.</title>
        <authorList>
            <consortium name="The Broad Institute Genomics Platform"/>
            <person name="Cuomo C."/>
            <person name="de Hoog S."/>
            <person name="Gorbushina A."/>
            <person name="Walker B."/>
            <person name="Young S.K."/>
            <person name="Zeng Q."/>
            <person name="Gargeya S."/>
            <person name="Fitzgerald M."/>
            <person name="Haas B."/>
            <person name="Abouelleil A."/>
            <person name="Allen A.W."/>
            <person name="Alvarado L."/>
            <person name="Arachchi H.M."/>
            <person name="Berlin A.M."/>
            <person name="Chapman S.B."/>
            <person name="Gainer-Dewar J."/>
            <person name="Goldberg J."/>
            <person name="Griggs A."/>
            <person name="Gujja S."/>
            <person name="Hansen M."/>
            <person name="Howarth C."/>
            <person name="Imamovic A."/>
            <person name="Ireland A."/>
            <person name="Larimer J."/>
            <person name="McCowan C."/>
            <person name="Murphy C."/>
            <person name="Pearson M."/>
            <person name="Poon T.W."/>
            <person name="Priest M."/>
            <person name="Roberts A."/>
            <person name="Saif S."/>
            <person name="Shea T."/>
            <person name="Sisk P."/>
            <person name="Sykes S."/>
            <person name="Wortman J."/>
            <person name="Nusbaum C."/>
            <person name="Birren B."/>
        </authorList>
    </citation>
    <scope>NUCLEOTIDE SEQUENCE [LARGE SCALE GENOMIC DNA]</scope>
    <source>
        <strain evidence="3 4">CBS 119918</strain>
    </source>
</reference>
<dbReference type="InterPro" id="IPR051209">
    <property type="entry name" value="FAD-bind_Monooxygenase_sf"/>
</dbReference>
<dbReference type="GeneID" id="25285755"/>
<comment type="similarity">
    <text evidence="2">Belongs to the FAD-binding monooxygenase family.</text>
</comment>
<dbReference type="PANTHER" id="PTHR42877">
    <property type="entry name" value="L-ORNITHINE N(5)-MONOOXYGENASE-RELATED"/>
    <property type="match status" value="1"/>
</dbReference>
<dbReference type="Proteomes" id="UP000027920">
    <property type="component" value="Unassembled WGS sequence"/>
</dbReference>
<comment type="cofactor">
    <cofactor evidence="1">
        <name>FAD</name>
        <dbReference type="ChEBI" id="CHEBI:57692"/>
    </cofactor>
</comment>
<dbReference type="OrthoDB" id="74360at2759"/>
<proteinExistence type="inferred from homology"/>
<protein>
    <recommendedName>
        <fullName evidence="5">Monooxygenase</fullName>
    </recommendedName>
</protein>
<accession>A0A072NZB0</accession>
<dbReference type="VEuPathDB" id="FungiDB:A1O9_10852"/>
<dbReference type="PANTHER" id="PTHR42877:SF6">
    <property type="entry name" value="MONOOXYGENASE, PUTATIVE (AFU_ORTHOLOGUE AFUA_3G15050)-RELATED"/>
    <property type="match status" value="1"/>
</dbReference>
<keyword evidence="4" id="KW-1185">Reference proteome</keyword>
<sequence>GAEIQEYWKTNANRYGLQGLLKLNHRVVDADWPQTNAKWICTFTDHTDFLVTATGHLSDPRLPRYPGNETFQGHLRQTSLWDPKFDNGSSGLQVL</sequence>
<dbReference type="SUPFAM" id="SSF51905">
    <property type="entry name" value="FAD/NAD(P)-binding domain"/>
    <property type="match status" value="1"/>
</dbReference>
<name>A0A072NZB0_9EURO</name>
<gene>
    <name evidence="3" type="ORF">A1O9_10852</name>
</gene>
<evidence type="ECO:0008006" key="5">
    <source>
        <dbReference type="Google" id="ProtNLM"/>
    </source>
</evidence>
<organism evidence="3 4">
    <name type="scientific">Exophiala aquamarina CBS 119918</name>
    <dbReference type="NCBI Taxonomy" id="1182545"/>
    <lineage>
        <taxon>Eukaryota</taxon>
        <taxon>Fungi</taxon>
        <taxon>Dikarya</taxon>
        <taxon>Ascomycota</taxon>
        <taxon>Pezizomycotina</taxon>
        <taxon>Eurotiomycetes</taxon>
        <taxon>Chaetothyriomycetidae</taxon>
        <taxon>Chaetothyriales</taxon>
        <taxon>Herpotrichiellaceae</taxon>
        <taxon>Exophiala</taxon>
    </lineage>
</organism>
<feature type="non-terminal residue" evidence="3">
    <location>
        <position position="95"/>
    </location>
</feature>
<evidence type="ECO:0000256" key="2">
    <source>
        <dbReference type="ARBA" id="ARBA00010139"/>
    </source>
</evidence>
<dbReference type="RefSeq" id="XP_013255536.1">
    <property type="nucleotide sequence ID" value="XM_013400082.1"/>
</dbReference>
<evidence type="ECO:0000313" key="4">
    <source>
        <dbReference type="Proteomes" id="UP000027920"/>
    </source>
</evidence>
<comment type="caution">
    <text evidence="3">The sequence shown here is derived from an EMBL/GenBank/DDBJ whole genome shotgun (WGS) entry which is preliminary data.</text>
</comment>
<dbReference type="HOGENOM" id="CLU_2378365_0_0_1"/>
<dbReference type="EMBL" id="AMGV01000015">
    <property type="protein sequence ID" value="KEF52946.1"/>
    <property type="molecule type" value="Genomic_DNA"/>
</dbReference>
<feature type="non-terminal residue" evidence="3">
    <location>
        <position position="1"/>
    </location>
</feature>